<sequence length="180" mass="19403">MLEVVFSLLSLRKRSFSSSGAASATSCLLPSAGVGIPALHRGIAGLRRRYAEGGGGTEVNHHEQELRVRVTHRGHCSVLEVGGHLDFITAPTLTDHIDTLWEPGMGLRLVLELSQLTFYDSTALGVLAHTLQRVQASATSRLLLVGLPGGLRHLLERTGLLAHFELRDSIERAVADLLST</sequence>
<dbReference type="InterPro" id="IPR036513">
    <property type="entry name" value="STAS_dom_sf"/>
</dbReference>
<dbReference type="InterPro" id="IPR003658">
    <property type="entry name" value="Anti-sigma_ant"/>
</dbReference>
<dbReference type="NCBIfam" id="TIGR00377">
    <property type="entry name" value="ant_ant_sig"/>
    <property type="match status" value="1"/>
</dbReference>
<name>A0A243R0W3_9ACTN</name>
<keyword evidence="5" id="KW-1185">Reference proteome</keyword>
<feature type="domain" description="STAS" evidence="3">
    <location>
        <begin position="66"/>
        <end position="177"/>
    </location>
</feature>
<dbReference type="InterPro" id="IPR002645">
    <property type="entry name" value="STAS_dom"/>
</dbReference>
<dbReference type="PROSITE" id="PS50801">
    <property type="entry name" value="STAS"/>
    <property type="match status" value="1"/>
</dbReference>
<evidence type="ECO:0000313" key="5">
    <source>
        <dbReference type="Proteomes" id="UP000194761"/>
    </source>
</evidence>
<organism evidence="4 5">
    <name type="scientific">Streptosporangium minutum</name>
    <dbReference type="NCBI Taxonomy" id="569862"/>
    <lineage>
        <taxon>Bacteria</taxon>
        <taxon>Bacillati</taxon>
        <taxon>Actinomycetota</taxon>
        <taxon>Actinomycetes</taxon>
        <taxon>Streptosporangiales</taxon>
        <taxon>Streptosporangiaceae</taxon>
        <taxon>Streptosporangium</taxon>
    </lineage>
</organism>
<evidence type="ECO:0000313" key="4">
    <source>
        <dbReference type="EMBL" id="OUC88133.1"/>
    </source>
</evidence>
<dbReference type="Gene3D" id="3.30.750.24">
    <property type="entry name" value="STAS domain"/>
    <property type="match status" value="1"/>
</dbReference>
<gene>
    <name evidence="4" type="ORF">CA984_37880</name>
</gene>
<evidence type="ECO:0000256" key="2">
    <source>
        <dbReference type="RuleBase" id="RU003749"/>
    </source>
</evidence>
<dbReference type="AlphaFoldDB" id="A0A243R0W3"/>
<dbReference type="PANTHER" id="PTHR33495:SF2">
    <property type="entry name" value="ANTI-SIGMA FACTOR ANTAGONIST TM_1081-RELATED"/>
    <property type="match status" value="1"/>
</dbReference>
<dbReference type="CDD" id="cd07043">
    <property type="entry name" value="STAS_anti-anti-sigma_factors"/>
    <property type="match status" value="1"/>
</dbReference>
<evidence type="ECO:0000256" key="1">
    <source>
        <dbReference type="ARBA" id="ARBA00009013"/>
    </source>
</evidence>
<dbReference type="GO" id="GO:0043856">
    <property type="term" value="F:anti-sigma factor antagonist activity"/>
    <property type="evidence" value="ECO:0007669"/>
    <property type="project" value="InterPro"/>
</dbReference>
<comment type="caution">
    <text evidence="4">The sequence shown here is derived from an EMBL/GenBank/DDBJ whole genome shotgun (WGS) entry which is preliminary data.</text>
</comment>
<dbReference type="Proteomes" id="UP000194761">
    <property type="component" value="Unassembled WGS sequence"/>
</dbReference>
<dbReference type="PANTHER" id="PTHR33495">
    <property type="entry name" value="ANTI-SIGMA FACTOR ANTAGONIST TM_1081-RELATED-RELATED"/>
    <property type="match status" value="1"/>
</dbReference>
<proteinExistence type="inferred from homology"/>
<comment type="similarity">
    <text evidence="1 2">Belongs to the anti-sigma-factor antagonist family.</text>
</comment>
<dbReference type="Pfam" id="PF01740">
    <property type="entry name" value="STAS"/>
    <property type="match status" value="1"/>
</dbReference>
<reference evidence="4 5" key="1">
    <citation type="submission" date="2017-05" db="EMBL/GenBank/DDBJ databases">
        <title>Biotechnological potential of actinobacteria isolated from South African environments.</title>
        <authorList>
            <person name="Le Roes-Hill M."/>
            <person name="Prins A."/>
            <person name="Durrell K.A."/>
        </authorList>
    </citation>
    <scope>NUCLEOTIDE SEQUENCE [LARGE SCALE GENOMIC DNA]</scope>
    <source>
        <strain evidence="4">M26</strain>
    </source>
</reference>
<dbReference type="SUPFAM" id="SSF52091">
    <property type="entry name" value="SpoIIaa-like"/>
    <property type="match status" value="1"/>
</dbReference>
<evidence type="ECO:0000259" key="3">
    <source>
        <dbReference type="PROSITE" id="PS50801"/>
    </source>
</evidence>
<accession>A0A243R0W3</accession>
<protein>
    <recommendedName>
        <fullName evidence="2">Anti-sigma factor antagonist</fullName>
    </recommendedName>
</protein>
<dbReference type="EMBL" id="NGFP01000283">
    <property type="protein sequence ID" value="OUC88133.1"/>
    <property type="molecule type" value="Genomic_DNA"/>
</dbReference>